<dbReference type="SMART" id="SM00850">
    <property type="entry name" value="LytTR"/>
    <property type="match status" value="1"/>
</dbReference>
<reference evidence="4" key="5">
    <citation type="submission" date="2024-05" db="EMBL/GenBank/DDBJ databases">
        <authorList>
            <person name="Sun Q."/>
            <person name="Zhou Y."/>
        </authorList>
    </citation>
    <scope>NUCLEOTIDE SEQUENCE</scope>
    <source>
        <strain evidence="4">CGMCC 1.12707</strain>
    </source>
</reference>
<dbReference type="SUPFAM" id="SSF52172">
    <property type="entry name" value="CheY-like"/>
    <property type="match status" value="1"/>
</dbReference>
<dbReference type="PROSITE" id="PS50110">
    <property type="entry name" value="RESPONSE_REGULATORY"/>
    <property type="match status" value="1"/>
</dbReference>
<dbReference type="InterPro" id="IPR001789">
    <property type="entry name" value="Sig_transdc_resp-reg_receiver"/>
</dbReference>
<dbReference type="OrthoDB" id="2168082at2"/>
<dbReference type="EMBL" id="FRBH01000012">
    <property type="protein sequence ID" value="SHL60229.1"/>
    <property type="molecule type" value="Genomic_DNA"/>
</dbReference>
<dbReference type="RefSeq" id="WP_072933740.1">
    <property type="nucleotide sequence ID" value="NZ_BMFL01000016.1"/>
</dbReference>
<feature type="modified residue" description="4-aspartylphosphate" evidence="1">
    <location>
        <position position="58"/>
    </location>
</feature>
<dbReference type="Proteomes" id="UP000184120">
    <property type="component" value="Unassembled WGS sequence"/>
</dbReference>
<keyword evidence="7" id="KW-1185">Reference proteome</keyword>
<feature type="domain" description="HTH LytTR-type" evidence="3">
    <location>
        <begin position="159"/>
        <end position="264"/>
    </location>
</feature>
<dbReference type="Pfam" id="PF00072">
    <property type="entry name" value="Response_reg"/>
    <property type="match status" value="1"/>
</dbReference>
<reference evidence="7" key="4">
    <citation type="journal article" date="2019" name="Int. J. Syst. Evol. Microbiol.">
        <title>The Global Catalogue of Microorganisms (GCM) 10K type strain sequencing project: providing services to taxonomists for standard genome sequencing and annotation.</title>
        <authorList>
            <consortium name="The Broad Institute Genomics Platform"/>
            <consortium name="The Broad Institute Genome Sequencing Center for Infectious Disease"/>
            <person name="Wu L."/>
            <person name="Ma J."/>
        </authorList>
    </citation>
    <scope>NUCLEOTIDE SEQUENCE [LARGE SCALE GENOMIC DNA]</scope>
    <source>
        <strain evidence="7">CGMCC 1.12707</strain>
    </source>
</reference>
<evidence type="ECO:0000259" key="3">
    <source>
        <dbReference type="PROSITE" id="PS50930"/>
    </source>
</evidence>
<dbReference type="PROSITE" id="PS50930">
    <property type="entry name" value="HTH_LYTTR"/>
    <property type="match status" value="1"/>
</dbReference>
<dbReference type="InterPro" id="IPR011006">
    <property type="entry name" value="CheY-like_superfamily"/>
</dbReference>
<dbReference type="PANTHER" id="PTHR37299:SF1">
    <property type="entry name" value="STAGE 0 SPORULATION PROTEIN A HOMOLOG"/>
    <property type="match status" value="1"/>
</dbReference>
<keyword evidence="4" id="KW-0238">DNA-binding</keyword>
<evidence type="ECO:0000313" key="6">
    <source>
        <dbReference type="Proteomes" id="UP000184120"/>
    </source>
</evidence>
<dbReference type="Gene3D" id="3.40.50.2300">
    <property type="match status" value="1"/>
</dbReference>
<proteinExistence type="predicted"/>
<reference evidence="5" key="2">
    <citation type="submission" date="2016-11" db="EMBL/GenBank/DDBJ databases">
        <authorList>
            <person name="Jaros S."/>
            <person name="Januszkiewicz K."/>
            <person name="Wedrychowicz H."/>
        </authorList>
    </citation>
    <scope>NUCLEOTIDE SEQUENCE [LARGE SCALE GENOMIC DNA]</scope>
    <source>
        <strain evidence="5">DSM 27989</strain>
    </source>
</reference>
<dbReference type="GO" id="GO:0003677">
    <property type="term" value="F:DNA binding"/>
    <property type="evidence" value="ECO:0007669"/>
    <property type="project" value="UniProtKB-KW"/>
</dbReference>
<dbReference type="InterPro" id="IPR046947">
    <property type="entry name" value="LytR-like"/>
</dbReference>
<evidence type="ECO:0000256" key="1">
    <source>
        <dbReference type="PROSITE-ProRule" id="PRU00169"/>
    </source>
</evidence>
<dbReference type="Pfam" id="PF04397">
    <property type="entry name" value="LytTR"/>
    <property type="match status" value="1"/>
</dbReference>
<reference evidence="6" key="3">
    <citation type="submission" date="2016-11" db="EMBL/GenBank/DDBJ databases">
        <authorList>
            <person name="Varghese N."/>
            <person name="Submissions S."/>
        </authorList>
    </citation>
    <scope>NUCLEOTIDE SEQUENCE [LARGE SCALE GENOMIC DNA]</scope>
    <source>
        <strain evidence="6">DSM 27989</strain>
    </source>
</reference>
<reference evidence="4" key="1">
    <citation type="journal article" date="2014" name="Int. J. Syst. Evol. Microbiol.">
        <title>Complete genome of a new Firmicutes species belonging to the dominant human colonic microbiota ('Ruminococcus bicirculans') reveals two chromosomes and a selective capacity to utilize plant glucans.</title>
        <authorList>
            <consortium name="NISC Comparative Sequencing Program"/>
            <person name="Wegmann U."/>
            <person name="Louis P."/>
            <person name="Goesmann A."/>
            <person name="Henrissat B."/>
            <person name="Duncan S.H."/>
            <person name="Flint H.J."/>
        </authorList>
    </citation>
    <scope>NUCLEOTIDE SEQUENCE</scope>
    <source>
        <strain evidence="4">CGMCC 1.12707</strain>
    </source>
</reference>
<dbReference type="Proteomes" id="UP000650994">
    <property type="component" value="Unassembled WGS sequence"/>
</dbReference>
<dbReference type="AlphaFoldDB" id="A0A1M7C057"/>
<evidence type="ECO:0000313" key="4">
    <source>
        <dbReference type="EMBL" id="GGF06092.1"/>
    </source>
</evidence>
<dbReference type="EMBL" id="BMFL01000016">
    <property type="protein sequence ID" value="GGF06092.1"/>
    <property type="molecule type" value="Genomic_DNA"/>
</dbReference>
<gene>
    <name evidence="4" type="ORF">GCM10010984_24210</name>
    <name evidence="5" type="ORF">SAMN05443634_11228</name>
</gene>
<evidence type="ECO:0000313" key="5">
    <source>
        <dbReference type="EMBL" id="SHL60229.1"/>
    </source>
</evidence>
<name>A0A1M7C057_9FLAO</name>
<keyword evidence="1" id="KW-0597">Phosphoprotein</keyword>
<dbReference type="InterPro" id="IPR007492">
    <property type="entry name" value="LytTR_DNA-bd_dom"/>
</dbReference>
<evidence type="ECO:0000313" key="7">
    <source>
        <dbReference type="Proteomes" id="UP000650994"/>
    </source>
</evidence>
<dbReference type="GO" id="GO:0000156">
    <property type="term" value="F:phosphorelay response regulator activity"/>
    <property type="evidence" value="ECO:0007669"/>
    <property type="project" value="InterPro"/>
</dbReference>
<dbReference type="PANTHER" id="PTHR37299">
    <property type="entry name" value="TRANSCRIPTIONAL REGULATOR-RELATED"/>
    <property type="match status" value="1"/>
</dbReference>
<evidence type="ECO:0000259" key="2">
    <source>
        <dbReference type="PROSITE" id="PS50110"/>
    </source>
</evidence>
<feature type="domain" description="Response regulatory" evidence="2">
    <location>
        <begin position="5"/>
        <end position="120"/>
    </location>
</feature>
<dbReference type="Gene3D" id="2.40.50.1020">
    <property type="entry name" value="LytTr DNA-binding domain"/>
    <property type="match status" value="1"/>
</dbReference>
<dbReference type="STRING" id="1434701.SAMN05443634_11228"/>
<organism evidence="5 6">
    <name type="scientific">Chishuiella changwenlii</name>
    <dbReference type="NCBI Taxonomy" id="1434701"/>
    <lineage>
        <taxon>Bacteria</taxon>
        <taxon>Pseudomonadati</taxon>
        <taxon>Bacteroidota</taxon>
        <taxon>Flavobacteriia</taxon>
        <taxon>Flavobacteriales</taxon>
        <taxon>Weeksellaceae</taxon>
        <taxon>Chishuiella</taxon>
    </lineage>
</organism>
<protein>
    <submittedName>
        <fullName evidence="4">DNA-binding response regulator</fullName>
    </submittedName>
    <submittedName>
        <fullName evidence="5">Two component transcriptional regulator, LytTR family</fullName>
    </submittedName>
</protein>
<sequence length="264" mass="30598">MKSYKALIIDDEHFAQEGLKKIIEHIFPDFFISIDLAMSVRDGVEKIKDNNPDIVFLDIHMPDEYGFKLFDYFDEISFEVIFTTAHSDYVLQAVNQWGCLGYLMKPIVIDELKTLIYRFENKRNNPLEIKNQSLLKEDLDEGLSNANLKYSFKNEHGVILISTITEVFVIKIEEIVYCKADDSYCTIYTKDKAFVVTKTLKDVESLINQSSFFRINRSYLVNINFAKRIDKRNNILELNCIPETGEKNLPVTTLGYKNLSNVVS</sequence>
<dbReference type="SMART" id="SM00448">
    <property type="entry name" value="REC"/>
    <property type="match status" value="1"/>
</dbReference>
<accession>A0A1M7C057</accession>